<dbReference type="NCBIfam" id="TIGR03244">
    <property type="entry name" value="arg_catab_AstA"/>
    <property type="match status" value="1"/>
</dbReference>
<gene>
    <name evidence="5" type="primary">astA</name>
    <name evidence="5" type="ORF">CW740_03590</name>
</gene>
<dbReference type="Proteomes" id="UP000232693">
    <property type="component" value="Chromosome"/>
</dbReference>
<evidence type="ECO:0000256" key="1">
    <source>
        <dbReference type="ARBA" id="ARBA00022503"/>
    </source>
</evidence>
<name>A0A2K9AAC4_9GAMM</name>
<keyword evidence="3" id="KW-0012">Acyltransferase</keyword>
<dbReference type="KEGG" id="kpd:CW740_03590"/>
<evidence type="ECO:0000313" key="5">
    <source>
        <dbReference type="EMBL" id="AUD78377.1"/>
    </source>
</evidence>
<evidence type="ECO:0000313" key="6">
    <source>
        <dbReference type="Proteomes" id="UP000232693"/>
    </source>
</evidence>
<evidence type="ECO:0000256" key="4">
    <source>
        <dbReference type="NCBIfam" id="TIGR03244"/>
    </source>
</evidence>
<dbReference type="PANTHER" id="PTHR30420:SF1">
    <property type="entry name" value="ARGININE N-SUCCINYLTRANSFERASE"/>
    <property type="match status" value="1"/>
</dbReference>
<dbReference type="InterPro" id="IPR017650">
    <property type="entry name" value="Arginine_N-succinylTrfase"/>
</dbReference>
<keyword evidence="1" id="KW-0056">Arginine metabolism</keyword>
<dbReference type="InterPro" id="IPR007041">
    <property type="entry name" value="Arg_succinylTrfase_AstA/AruG"/>
</dbReference>
<evidence type="ECO:0000256" key="3">
    <source>
        <dbReference type="ARBA" id="ARBA00023315"/>
    </source>
</evidence>
<dbReference type="AlphaFoldDB" id="A0A2K9AAC4"/>
<proteinExistence type="predicted"/>
<dbReference type="OrthoDB" id="21121at2"/>
<reference evidence="5 6" key="1">
    <citation type="submission" date="2017-12" db="EMBL/GenBank/DDBJ databases">
        <title>Kangiella profundi FT102 completed genome.</title>
        <authorList>
            <person name="Xu J."/>
            <person name="Wang J."/>
            <person name="Lu Y."/>
        </authorList>
    </citation>
    <scope>NUCLEOTIDE SEQUENCE [LARGE SCALE GENOMIC DNA]</scope>
    <source>
        <strain evidence="5 6">FT102</strain>
    </source>
</reference>
<dbReference type="SUPFAM" id="SSF55729">
    <property type="entry name" value="Acyl-CoA N-acyltransferases (Nat)"/>
    <property type="match status" value="1"/>
</dbReference>
<dbReference type="GO" id="GO:0008791">
    <property type="term" value="F:arginine N-succinyltransferase activity"/>
    <property type="evidence" value="ECO:0007669"/>
    <property type="project" value="UniProtKB-UniRule"/>
</dbReference>
<dbReference type="InterPro" id="IPR016181">
    <property type="entry name" value="Acyl_CoA_acyltransferase"/>
</dbReference>
<dbReference type="EC" id="2.3.1.109" evidence="4"/>
<sequence length="340" mass="38195">MVIRPAQHTDLQDILALAASAGTGLTTLPNDPVRIEDKIKNSVDAFSRDIVEPGPEYYFFVLEDDVTGKVVGTCALVAAVGMDEAFYTYKLSTVVNTSHDLGIYNKHKILVLCNDYTGTTEIATLYLSPDYRGGINGRLLAKSRFLFMADFPQRFADKVIAEMRGFSDEQGRSPFWESLGRRFFSMDFAKADAISGLGSNQFIAELMPQHPIYVDMLSDDARQAIGQVHPDTRPALAMLKREGFRYQNYVDIFDAGPTIEVPKDQIKTYRASRLLPIRLGKPEGDTESIMISNRRLQEFRTTVFETRIDTDELIVSTDVLDRLQVKEGDTVRAASLRNKR</sequence>
<keyword evidence="6" id="KW-1185">Reference proteome</keyword>
<dbReference type="PANTHER" id="PTHR30420">
    <property type="entry name" value="N-SUCCINYLARGININE DIHYDROLASE"/>
    <property type="match status" value="1"/>
</dbReference>
<keyword evidence="2 5" id="KW-0808">Transferase</keyword>
<dbReference type="EMBL" id="CP025120">
    <property type="protein sequence ID" value="AUD78377.1"/>
    <property type="molecule type" value="Genomic_DNA"/>
</dbReference>
<dbReference type="RefSeq" id="WP_106646249.1">
    <property type="nucleotide sequence ID" value="NZ_BMGO01000002.1"/>
</dbReference>
<accession>A0A2K9AAC4</accession>
<protein>
    <recommendedName>
        <fullName evidence="4">Arginine N-succinyltransferase</fullName>
        <ecNumber evidence="4">2.3.1.109</ecNumber>
    </recommendedName>
</protein>
<dbReference type="GO" id="GO:0006527">
    <property type="term" value="P:L-arginine catabolic process"/>
    <property type="evidence" value="ECO:0007669"/>
    <property type="project" value="UniProtKB-UniRule"/>
</dbReference>
<dbReference type="Gene3D" id="2.40.40.20">
    <property type="match status" value="1"/>
</dbReference>
<dbReference type="Pfam" id="PF04958">
    <property type="entry name" value="AstA"/>
    <property type="match status" value="1"/>
</dbReference>
<organism evidence="5 6">
    <name type="scientific">Kangiella profundi</name>
    <dbReference type="NCBI Taxonomy" id="1561924"/>
    <lineage>
        <taxon>Bacteria</taxon>
        <taxon>Pseudomonadati</taxon>
        <taxon>Pseudomonadota</taxon>
        <taxon>Gammaproteobacteria</taxon>
        <taxon>Kangiellales</taxon>
        <taxon>Kangiellaceae</taxon>
        <taxon>Kangiella</taxon>
    </lineage>
</organism>
<evidence type="ECO:0000256" key="2">
    <source>
        <dbReference type="ARBA" id="ARBA00022679"/>
    </source>
</evidence>
<dbReference type="Gene3D" id="3.40.630.30">
    <property type="match status" value="1"/>
</dbReference>
<dbReference type="NCBIfam" id="TIGR03243">
    <property type="entry name" value="arg_catab_AOST"/>
    <property type="match status" value="1"/>
</dbReference>